<dbReference type="PANTHER" id="PTHR10010">
    <property type="entry name" value="SOLUTE CARRIER FAMILY 34 SODIUM PHOSPHATE , MEMBER 2-RELATED"/>
    <property type="match status" value="1"/>
</dbReference>
<evidence type="ECO:0000256" key="1">
    <source>
        <dbReference type="ARBA" id="ARBA00004651"/>
    </source>
</evidence>
<keyword evidence="4 6" id="KW-1133">Transmembrane helix</keyword>
<feature type="transmembrane region" description="Helical" evidence="6">
    <location>
        <begin position="156"/>
        <end position="174"/>
    </location>
</feature>
<evidence type="ECO:0008006" key="9">
    <source>
        <dbReference type="Google" id="ProtNLM"/>
    </source>
</evidence>
<organism evidence="7 8">
    <name type="scientific">Pseudaeromonas paramecii</name>
    <dbReference type="NCBI Taxonomy" id="2138166"/>
    <lineage>
        <taxon>Bacteria</taxon>
        <taxon>Pseudomonadati</taxon>
        <taxon>Pseudomonadota</taxon>
        <taxon>Gammaproteobacteria</taxon>
        <taxon>Aeromonadales</taxon>
        <taxon>Aeromonadaceae</taxon>
        <taxon>Pseudaeromonas</taxon>
    </lineage>
</organism>
<sequence length="617" mass="66642">MAHWLALGTEDWQARQTRWLALLARQRGWLLALLLLGVLWLLGSHPSLRQVAAGIAIFLFGMFFLEQGFGQIASGQLRQGLRRVTARPWQAWLLGLSATVLTQSSSLVLLLTLSFISAGLINLLAGISILAGASLGTTTGGWLMASLGMTLQLGTYGQPLLVLGMLLISLPRWGGRPLGMALSGMGFLLLGIEDINLGFAHLSDWVELSRWQLVSWQGVALYALLGIGITVLMQSSHGALLLVLAAVNAGQVSYDNALALVIGINVGASGPVLLGSVNASLDGKRLALLDLLFKGTTAVLCLLLFVPVTRLNDLLASLVGMPAQAYPLRLALFHTLFNLLAIGWLLPCRAQAARLMVRLWPTPQLPDDKVHARYLDPVSAAHPVAAEQALGKEVRHLLSQYQEVCAQALLGIPGKEMLAADKAQYLPVSGHALAPVQELYQKRVKQLFGEVLTFGALCKEGLAPQQREQVEALLGAARNISEAVRLARSLQANWLAALESDNPVLQRQYLVMQERLWHTNRELNRLSEGDPAGLNAALDLIEEGIGLAARRDREDMELLIRGHQLEPLQAATLMNDSQTLRRLVRQLIKACRVVYAQPALAGNNGNGAQPASSVVSG</sequence>
<proteinExistence type="predicted"/>
<evidence type="ECO:0000256" key="4">
    <source>
        <dbReference type="ARBA" id="ARBA00022989"/>
    </source>
</evidence>
<evidence type="ECO:0000256" key="3">
    <source>
        <dbReference type="ARBA" id="ARBA00022692"/>
    </source>
</evidence>
<keyword evidence="3 6" id="KW-0812">Transmembrane</keyword>
<dbReference type="EMBL" id="BAABFC010000010">
    <property type="protein sequence ID" value="GAA4498173.1"/>
    <property type="molecule type" value="Genomic_DNA"/>
</dbReference>
<dbReference type="InterPro" id="IPR003841">
    <property type="entry name" value="Na/Pi_transpt"/>
</dbReference>
<reference evidence="8" key="1">
    <citation type="journal article" date="2019" name="Int. J. Syst. Evol. Microbiol.">
        <title>The Global Catalogue of Microorganisms (GCM) 10K type strain sequencing project: providing services to taxonomists for standard genome sequencing and annotation.</title>
        <authorList>
            <consortium name="The Broad Institute Genomics Platform"/>
            <consortium name="The Broad Institute Genome Sequencing Center for Infectious Disease"/>
            <person name="Wu L."/>
            <person name="Ma J."/>
        </authorList>
    </citation>
    <scope>NUCLEOTIDE SEQUENCE [LARGE SCALE GENOMIC DNA]</scope>
    <source>
        <strain evidence="8">JCM 32226</strain>
    </source>
</reference>
<dbReference type="PANTHER" id="PTHR10010:SF46">
    <property type="entry name" value="SODIUM-DEPENDENT PHOSPHATE TRANSPORT PROTEIN 2B"/>
    <property type="match status" value="1"/>
</dbReference>
<gene>
    <name evidence="7" type="ORF">GCM10023095_16120</name>
</gene>
<protein>
    <recommendedName>
        <fullName evidence="9">Na/Pi cotransporter family protein</fullName>
    </recommendedName>
</protein>
<dbReference type="NCBIfam" id="NF037997">
    <property type="entry name" value="Na_Pi_symport"/>
    <property type="match status" value="1"/>
</dbReference>
<feature type="transmembrane region" description="Helical" evidence="6">
    <location>
        <begin position="326"/>
        <end position="346"/>
    </location>
</feature>
<evidence type="ECO:0000256" key="5">
    <source>
        <dbReference type="ARBA" id="ARBA00023136"/>
    </source>
</evidence>
<accession>A0ABP8Q985</accession>
<evidence type="ECO:0000313" key="8">
    <source>
        <dbReference type="Proteomes" id="UP001501321"/>
    </source>
</evidence>
<name>A0ABP8Q985_9GAMM</name>
<feature type="transmembrane region" description="Helical" evidence="6">
    <location>
        <begin position="28"/>
        <end position="45"/>
    </location>
</feature>
<evidence type="ECO:0000313" key="7">
    <source>
        <dbReference type="EMBL" id="GAA4498173.1"/>
    </source>
</evidence>
<feature type="transmembrane region" description="Helical" evidence="6">
    <location>
        <begin position="180"/>
        <end position="199"/>
    </location>
</feature>
<evidence type="ECO:0000256" key="6">
    <source>
        <dbReference type="SAM" id="Phobius"/>
    </source>
</evidence>
<feature type="transmembrane region" description="Helical" evidence="6">
    <location>
        <begin position="257"/>
        <end position="274"/>
    </location>
</feature>
<evidence type="ECO:0000256" key="2">
    <source>
        <dbReference type="ARBA" id="ARBA00022475"/>
    </source>
</evidence>
<feature type="transmembrane region" description="Helical" evidence="6">
    <location>
        <begin position="286"/>
        <end position="306"/>
    </location>
</feature>
<feature type="transmembrane region" description="Helical" evidence="6">
    <location>
        <begin position="51"/>
        <end position="70"/>
    </location>
</feature>
<feature type="transmembrane region" description="Helical" evidence="6">
    <location>
        <begin position="123"/>
        <end position="144"/>
    </location>
</feature>
<feature type="transmembrane region" description="Helical" evidence="6">
    <location>
        <begin position="219"/>
        <end position="245"/>
    </location>
</feature>
<dbReference type="Proteomes" id="UP001501321">
    <property type="component" value="Unassembled WGS sequence"/>
</dbReference>
<dbReference type="RefSeq" id="WP_345011848.1">
    <property type="nucleotide sequence ID" value="NZ_BAABFC010000010.1"/>
</dbReference>
<dbReference type="Pfam" id="PF02690">
    <property type="entry name" value="Na_Pi_cotrans"/>
    <property type="match status" value="2"/>
</dbReference>
<comment type="subcellular location">
    <subcellularLocation>
        <location evidence="1">Cell membrane</location>
        <topology evidence="1">Multi-pass membrane protein</topology>
    </subcellularLocation>
</comment>
<comment type="caution">
    <text evidence="7">The sequence shown here is derived from an EMBL/GenBank/DDBJ whole genome shotgun (WGS) entry which is preliminary data.</text>
</comment>
<keyword evidence="2" id="KW-1003">Cell membrane</keyword>
<keyword evidence="5 6" id="KW-0472">Membrane</keyword>
<keyword evidence="8" id="KW-1185">Reference proteome</keyword>
<feature type="transmembrane region" description="Helical" evidence="6">
    <location>
        <begin position="91"/>
        <end position="117"/>
    </location>
</feature>